<organism evidence="7 8">
    <name type="scientific">Halolactibacillus halophilus</name>
    <dbReference type="NCBI Taxonomy" id="306540"/>
    <lineage>
        <taxon>Bacteria</taxon>
        <taxon>Bacillati</taxon>
        <taxon>Bacillota</taxon>
        <taxon>Bacilli</taxon>
        <taxon>Bacillales</taxon>
        <taxon>Bacillaceae</taxon>
        <taxon>Halolactibacillus</taxon>
    </lineage>
</organism>
<reference evidence="6 9" key="2">
    <citation type="submission" date="2019-07" db="EMBL/GenBank/DDBJ databases">
        <title>Whole genome shotgun sequence of Halolactibacillus halophilus NBRC 100868.</title>
        <authorList>
            <person name="Hosoyama A."/>
            <person name="Uohara A."/>
            <person name="Ohji S."/>
            <person name="Ichikawa N."/>
        </authorList>
    </citation>
    <scope>NUCLEOTIDE SEQUENCE [LARGE SCALE GENOMIC DNA]</scope>
    <source>
        <strain evidence="6 9">NBRC 100868</strain>
    </source>
</reference>
<evidence type="ECO:0000256" key="4">
    <source>
        <dbReference type="ARBA" id="ARBA00022857"/>
    </source>
</evidence>
<dbReference type="Gene3D" id="3.40.50.720">
    <property type="entry name" value="NAD(P)-binding Rossmann-like Domain"/>
    <property type="match status" value="1"/>
</dbReference>
<dbReference type="STRING" id="306540.SAMN05421839_10692"/>
<evidence type="ECO:0000313" key="7">
    <source>
        <dbReference type="EMBL" id="SFP12852.1"/>
    </source>
</evidence>
<evidence type="ECO:0000256" key="2">
    <source>
        <dbReference type="ARBA" id="ARBA00006484"/>
    </source>
</evidence>
<dbReference type="EMBL" id="FOXC01000006">
    <property type="protein sequence ID" value="SFP12852.1"/>
    <property type="molecule type" value="Genomic_DNA"/>
</dbReference>
<keyword evidence="5" id="KW-0560">Oxidoreductase</keyword>
<evidence type="ECO:0000256" key="5">
    <source>
        <dbReference type="ARBA" id="ARBA00023002"/>
    </source>
</evidence>
<dbReference type="InterPro" id="IPR036291">
    <property type="entry name" value="NAD(P)-bd_dom_sf"/>
</dbReference>
<dbReference type="GO" id="GO:0006729">
    <property type="term" value="P:tetrahydrobiopterin biosynthetic process"/>
    <property type="evidence" value="ECO:0007669"/>
    <property type="project" value="TreeGrafter"/>
</dbReference>
<dbReference type="PRINTS" id="PR00081">
    <property type="entry name" value="GDHRDH"/>
</dbReference>
<reference evidence="7 8" key="1">
    <citation type="submission" date="2016-10" db="EMBL/GenBank/DDBJ databases">
        <authorList>
            <person name="de Groot N.N."/>
        </authorList>
    </citation>
    <scope>NUCLEOTIDE SEQUENCE [LARGE SCALE GENOMIC DNA]</scope>
    <source>
        <strain evidence="7 8">DSM 17073</strain>
    </source>
</reference>
<dbReference type="InterPro" id="IPR051721">
    <property type="entry name" value="Biopterin_syn/organic_redct"/>
</dbReference>
<dbReference type="PANTHER" id="PTHR44085">
    <property type="entry name" value="SEPIAPTERIN REDUCTASE"/>
    <property type="match status" value="1"/>
</dbReference>
<accession>A0A1I5MTC2</accession>
<comment type="subcellular location">
    <subcellularLocation>
        <location evidence="1">Cytoplasm</location>
    </subcellularLocation>
</comment>
<evidence type="ECO:0000313" key="9">
    <source>
        <dbReference type="Proteomes" id="UP000321547"/>
    </source>
</evidence>
<dbReference type="RefSeq" id="WP_089830583.1">
    <property type="nucleotide sequence ID" value="NZ_BJWI01000007.1"/>
</dbReference>
<dbReference type="Proteomes" id="UP000242243">
    <property type="component" value="Unassembled WGS sequence"/>
</dbReference>
<gene>
    <name evidence="6" type="primary">yueD</name>
    <name evidence="6" type="ORF">HHA03_07960</name>
    <name evidence="7" type="ORF">SAMN05421839_10692</name>
</gene>
<dbReference type="EMBL" id="BJWI01000007">
    <property type="protein sequence ID" value="GEM01264.1"/>
    <property type="molecule type" value="Genomic_DNA"/>
</dbReference>
<keyword evidence="3" id="KW-0963">Cytoplasm</keyword>
<evidence type="ECO:0000313" key="6">
    <source>
        <dbReference type="EMBL" id="GEM01264.1"/>
    </source>
</evidence>
<name>A0A1I5MTC2_9BACI</name>
<dbReference type="PROSITE" id="PS00061">
    <property type="entry name" value="ADH_SHORT"/>
    <property type="match status" value="1"/>
</dbReference>
<dbReference type="SUPFAM" id="SSF51735">
    <property type="entry name" value="NAD(P)-binding Rossmann-fold domains"/>
    <property type="match status" value="1"/>
</dbReference>
<evidence type="ECO:0000256" key="1">
    <source>
        <dbReference type="ARBA" id="ARBA00004496"/>
    </source>
</evidence>
<sequence length="252" mass="28445">MNYAIITGASKGLGEQIARRFLDEGICVVGISRSINKQLETYSESTKATYYSYSCDLSAVDELEDTCDQIKTLVFKKDTDKVYLINNAATVNPIDVSSNHRREAIEKHVNLNVTAPMFTTSRILHDAKKHHTTVFLANISSGAAERSTYGWSLYGATKAALNRYTETVALEVDELEQPHKVILFDPSIMDTSMQKDIRKMSKAQFKDIEKFKAYKEEAALRSPETVGNVLVDLLMDEETLINGHYYRIHDFV</sequence>
<dbReference type="OrthoDB" id="9794387at2"/>
<dbReference type="GO" id="GO:0004757">
    <property type="term" value="F:sepiapterin reductase (NADP+) activity"/>
    <property type="evidence" value="ECO:0007669"/>
    <property type="project" value="TreeGrafter"/>
</dbReference>
<dbReference type="Proteomes" id="UP000321547">
    <property type="component" value="Unassembled WGS sequence"/>
</dbReference>
<keyword evidence="9" id="KW-1185">Reference proteome</keyword>
<dbReference type="GO" id="GO:0005737">
    <property type="term" value="C:cytoplasm"/>
    <property type="evidence" value="ECO:0007669"/>
    <property type="project" value="UniProtKB-SubCell"/>
</dbReference>
<dbReference type="Pfam" id="PF00106">
    <property type="entry name" value="adh_short"/>
    <property type="match status" value="1"/>
</dbReference>
<evidence type="ECO:0000313" key="8">
    <source>
        <dbReference type="Proteomes" id="UP000242243"/>
    </source>
</evidence>
<keyword evidence="4" id="KW-0521">NADP</keyword>
<dbReference type="PANTHER" id="PTHR44085:SF2">
    <property type="entry name" value="SEPIAPTERIN REDUCTASE"/>
    <property type="match status" value="1"/>
</dbReference>
<dbReference type="InterPro" id="IPR002347">
    <property type="entry name" value="SDR_fam"/>
</dbReference>
<proteinExistence type="inferred from homology"/>
<comment type="similarity">
    <text evidence="2">Belongs to the short-chain dehydrogenases/reductases (SDR) family.</text>
</comment>
<dbReference type="AlphaFoldDB" id="A0A1I5MTC2"/>
<dbReference type="InterPro" id="IPR020904">
    <property type="entry name" value="Sc_DH/Rdtase_CS"/>
</dbReference>
<protein>
    <submittedName>
        <fullName evidence="7">Benzil reductase ((S)-benzoin forming)</fullName>
    </submittedName>
</protein>
<evidence type="ECO:0000256" key="3">
    <source>
        <dbReference type="ARBA" id="ARBA00022490"/>
    </source>
</evidence>